<dbReference type="KEGG" id="mbr:MONBRDRAFT_11614"/>
<dbReference type="InterPro" id="IPR029044">
    <property type="entry name" value="Nucleotide-diphossugar_trans"/>
</dbReference>
<dbReference type="Proteomes" id="UP000001357">
    <property type="component" value="Unassembled WGS sequence"/>
</dbReference>
<dbReference type="EMBL" id="CH991571">
    <property type="protein sequence ID" value="EDQ85777.1"/>
    <property type="molecule type" value="Genomic_DNA"/>
</dbReference>
<dbReference type="AlphaFoldDB" id="A9V9S9"/>
<dbReference type="eggNOG" id="KOG2978">
    <property type="taxonomic scope" value="Eukaryota"/>
</dbReference>
<dbReference type="PANTHER" id="PTHR43398">
    <property type="entry name" value="DOLICHOL-PHOSPHATE MANNOSYLTRANSFERASE SUBUNIT 1"/>
    <property type="match status" value="1"/>
</dbReference>
<evidence type="ECO:0000256" key="5">
    <source>
        <dbReference type="SAM" id="Phobius"/>
    </source>
</evidence>
<dbReference type="EC" id="2.4.1.83" evidence="2"/>
<dbReference type="GO" id="GO:0035269">
    <property type="term" value="P:protein O-linked glycosylation via mannose"/>
    <property type="evidence" value="ECO:0000318"/>
    <property type="project" value="GO_Central"/>
</dbReference>
<evidence type="ECO:0000256" key="3">
    <source>
        <dbReference type="ARBA" id="ARBA00022676"/>
    </source>
</evidence>
<dbReference type="InterPro" id="IPR039528">
    <property type="entry name" value="DPM1-like"/>
</dbReference>
<keyword evidence="5" id="KW-0472">Membrane</keyword>
<reference evidence="7 8" key="1">
    <citation type="journal article" date="2008" name="Nature">
        <title>The genome of the choanoflagellate Monosiga brevicollis and the origin of metazoans.</title>
        <authorList>
            <consortium name="JGI Sequencing"/>
            <person name="King N."/>
            <person name="Westbrook M.J."/>
            <person name="Young S.L."/>
            <person name="Kuo A."/>
            <person name="Abedin M."/>
            <person name="Chapman J."/>
            <person name="Fairclough S."/>
            <person name="Hellsten U."/>
            <person name="Isogai Y."/>
            <person name="Letunic I."/>
            <person name="Marr M."/>
            <person name="Pincus D."/>
            <person name="Putnam N."/>
            <person name="Rokas A."/>
            <person name="Wright K.J."/>
            <person name="Zuzow R."/>
            <person name="Dirks W."/>
            <person name="Good M."/>
            <person name="Goodstein D."/>
            <person name="Lemons D."/>
            <person name="Li W."/>
            <person name="Lyons J.B."/>
            <person name="Morris A."/>
            <person name="Nichols S."/>
            <person name="Richter D.J."/>
            <person name="Salamov A."/>
            <person name="Bork P."/>
            <person name="Lim W.A."/>
            <person name="Manning G."/>
            <person name="Miller W.T."/>
            <person name="McGinnis W."/>
            <person name="Shapiro H."/>
            <person name="Tjian R."/>
            <person name="Grigoriev I.V."/>
            <person name="Rokhsar D."/>
        </authorList>
    </citation>
    <scope>NUCLEOTIDE SEQUENCE [LARGE SCALE GENOMIC DNA]</scope>
    <source>
        <strain evidence="8">MX1 / ATCC 50154</strain>
    </source>
</reference>
<comment type="similarity">
    <text evidence="1">Belongs to the glycosyltransferase 2 family.</text>
</comment>
<protein>
    <recommendedName>
        <fullName evidence="2">dolichyl-phosphate beta-D-mannosyltransferase</fullName>
        <ecNumber evidence="2">2.4.1.83</ecNumber>
    </recommendedName>
</protein>
<feature type="transmembrane region" description="Helical" evidence="5">
    <location>
        <begin position="215"/>
        <end position="238"/>
    </location>
</feature>
<organism evidence="7 8">
    <name type="scientific">Monosiga brevicollis</name>
    <name type="common">Choanoflagellate</name>
    <dbReference type="NCBI Taxonomy" id="81824"/>
    <lineage>
        <taxon>Eukaryota</taxon>
        <taxon>Choanoflagellata</taxon>
        <taxon>Craspedida</taxon>
        <taxon>Salpingoecidae</taxon>
        <taxon>Monosiga</taxon>
    </lineage>
</organism>
<dbReference type="FunCoup" id="A9V9S9">
    <property type="interactions" value="1377"/>
</dbReference>
<dbReference type="InterPro" id="IPR001173">
    <property type="entry name" value="Glyco_trans_2-like"/>
</dbReference>
<dbReference type="GeneID" id="5894696"/>
<dbReference type="GO" id="GO:0005789">
    <property type="term" value="C:endoplasmic reticulum membrane"/>
    <property type="evidence" value="ECO:0000318"/>
    <property type="project" value="GO_Central"/>
</dbReference>
<keyword evidence="5" id="KW-0812">Transmembrane</keyword>
<evidence type="ECO:0000256" key="2">
    <source>
        <dbReference type="ARBA" id="ARBA00012704"/>
    </source>
</evidence>
<proteinExistence type="inferred from homology"/>
<feature type="domain" description="Glycosyltransferase 2-like" evidence="6">
    <location>
        <begin position="22"/>
        <end position="157"/>
    </location>
</feature>
<accession>A9V9S9</accession>
<gene>
    <name evidence="7" type="ORF">MONBRDRAFT_11614</name>
</gene>
<dbReference type="STRING" id="81824.A9V9S9"/>
<dbReference type="InParanoid" id="A9V9S9"/>
<dbReference type="GO" id="GO:0004582">
    <property type="term" value="F:dolichyl-phosphate beta-D-mannosyltransferase activity"/>
    <property type="evidence" value="ECO:0000318"/>
    <property type="project" value="GO_Central"/>
</dbReference>
<dbReference type="OMA" id="EIMARCR"/>
<sequence>MATTRSGTTAGGAGNGSRSQLSVVVPAYNETDNIQPLCERLFKATKEAGIEAELLIMDDESPGSEATKVVVEKLRADYPIRVHCRRRSEGRGLSSAVLLGFDMAKYENILCMDADLQHEPEAVPAVADPVMSGAAEFSVGSRHVGGGGLVLARGRQRCNPIGFKIGLEIMARCRCASVQDVGITFRERVAGESKLTMKQNVQYLEQLAMLYWDRYAPILVLLLVAILVVLYLLANALFF</sequence>
<dbReference type="GO" id="GO:0006488">
    <property type="term" value="P:dolichol-linked oligosaccharide biosynthetic process"/>
    <property type="evidence" value="ECO:0000318"/>
    <property type="project" value="GO_Central"/>
</dbReference>
<evidence type="ECO:0000259" key="6">
    <source>
        <dbReference type="Pfam" id="PF00535"/>
    </source>
</evidence>
<keyword evidence="3" id="KW-0328">Glycosyltransferase</keyword>
<evidence type="ECO:0000256" key="4">
    <source>
        <dbReference type="ARBA" id="ARBA00022679"/>
    </source>
</evidence>
<dbReference type="Gene3D" id="3.90.550.10">
    <property type="entry name" value="Spore Coat Polysaccharide Biosynthesis Protein SpsA, Chain A"/>
    <property type="match status" value="1"/>
</dbReference>
<evidence type="ECO:0000256" key="1">
    <source>
        <dbReference type="ARBA" id="ARBA00006739"/>
    </source>
</evidence>
<keyword evidence="8" id="KW-1185">Reference proteome</keyword>
<keyword evidence="5" id="KW-1133">Transmembrane helix</keyword>
<dbReference type="PANTHER" id="PTHR43398:SF1">
    <property type="entry name" value="DOLICHOL-PHOSPHATE MANNOSYLTRANSFERASE SUBUNIT 1"/>
    <property type="match status" value="1"/>
</dbReference>
<keyword evidence="4" id="KW-0808">Transferase</keyword>
<dbReference type="SUPFAM" id="SSF53448">
    <property type="entry name" value="Nucleotide-diphospho-sugar transferases"/>
    <property type="match status" value="1"/>
</dbReference>
<name>A9V9S9_MONBE</name>
<dbReference type="RefSeq" id="XP_001749492.1">
    <property type="nucleotide sequence ID" value="XM_001749440.1"/>
</dbReference>
<evidence type="ECO:0000313" key="7">
    <source>
        <dbReference type="EMBL" id="EDQ85777.1"/>
    </source>
</evidence>
<dbReference type="GO" id="GO:0006506">
    <property type="term" value="P:GPI anchor biosynthetic process"/>
    <property type="evidence" value="ECO:0000318"/>
    <property type="project" value="GO_Central"/>
</dbReference>
<evidence type="ECO:0000313" key="8">
    <source>
        <dbReference type="Proteomes" id="UP000001357"/>
    </source>
</evidence>
<dbReference type="Pfam" id="PF00535">
    <property type="entry name" value="Glycos_transf_2"/>
    <property type="match status" value="1"/>
</dbReference>